<dbReference type="OrthoDB" id="662444at2"/>
<gene>
    <name evidence="6" type="ORF">CGK74_15330</name>
</gene>
<sequence length="325" mass="36596">MSAHISLLERIETYLAERRRLGFELQHMGQALVRFARYVEAVGHHGPLTVEVMAAWARQVKGGRGDRGTAARALRLFRPFTRWLQQFEPATEVPDEATFGPVPGRGTPHIFRDEEIEALLEAAGRLGPPLRSTVMRTLFGLIACTGLRISEALALVDADVDLSVGVLTVRCSKFGKSRLVPLHPSAVTALRAYRLERTKYVPADPEGPFFIATRGRRLGRALSDRQAHRIFDQLRRELGWVARGGHGAARIHDLRHSFAVRRLLRWHEQGENVHEHMLALSTYMGHAKVSNTYWYLTGTPELLQVVGKRFEHFVDPYEAGEDDDG</sequence>
<evidence type="ECO:0000256" key="2">
    <source>
        <dbReference type="ARBA" id="ARBA00022908"/>
    </source>
</evidence>
<keyword evidence="7" id="KW-1185">Reference proteome</keyword>
<dbReference type="AlphaFoldDB" id="A0A235EVA1"/>
<evidence type="ECO:0000256" key="3">
    <source>
        <dbReference type="ARBA" id="ARBA00023125"/>
    </source>
</evidence>
<dbReference type="InterPro" id="IPR002104">
    <property type="entry name" value="Integrase_catalytic"/>
</dbReference>
<dbReference type="Pfam" id="PF00589">
    <property type="entry name" value="Phage_integrase"/>
    <property type="match status" value="1"/>
</dbReference>
<keyword evidence="3" id="KW-0238">DNA-binding</keyword>
<dbReference type="EMBL" id="NOIH01000023">
    <property type="protein sequence ID" value="OYD52949.1"/>
    <property type="molecule type" value="Genomic_DNA"/>
</dbReference>
<name>A0A235EVA1_9RHOO</name>
<keyword evidence="2" id="KW-0229">DNA integration</keyword>
<dbReference type="InterPro" id="IPR011010">
    <property type="entry name" value="DNA_brk_join_enz"/>
</dbReference>
<dbReference type="PANTHER" id="PTHR30349:SF41">
    <property type="entry name" value="INTEGRASE_RECOMBINASE PROTEIN MJ0367-RELATED"/>
    <property type="match status" value="1"/>
</dbReference>
<dbReference type="GO" id="GO:0015074">
    <property type="term" value="P:DNA integration"/>
    <property type="evidence" value="ECO:0007669"/>
    <property type="project" value="UniProtKB-KW"/>
</dbReference>
<dbReference type="InterPro" id="IPR050090">
    <property type="entry name" value="Tyrosine_recombinase_XerCD"/>
</dbReference>
<evidence type="ECO:0000259" key="5">
    <source>
        <dbReference type="PROSITE" id="PS51898"/>
    </source>
</evidence>
<evidence type="ECO:0000313" key="7">
    <source>
        <dbReference type="Proteomes" id="UP000215181"/>
    </source>
</evidence>
<dbReference type="Gene3D" id="1.10.443.10">
    <property type="entry name" value="Intergrase catalytic core"/>
    <property type="match status" value="1"/>
</dbReference>
<accession>A0A235EVA1</accession>
<feature type="domain" description="Tyr recombinase" evidence="5">
    <location>
        <begin position="106"/>
        <end position="308"/>
    </location>
</feature>
<dbReference type="SUPFAM" id="SSF56349">
    <property type="entry name" value="DNA breaking-rejoining enzymes"/>
    <property type="match status" value="1"/>
</dbReference>
<organism evidence="6 7">
    <name type="scientific">Thauera propionica</name>
    <dbReference type="NCBI Taxonomy" id="2019431"/>
    <lineage>
        <taxon>Bacteria</taxon>
        <taxon>Pseudomonadati</taxon>
        <taxon>Pseudomonadota</taxon>
        <taxon>Betaproteobacteria</taxon>
        <taxon>Rhodocyclales</taxon>
        <taxon>Zoogloeaceae</taxon>
        <taxon>Thauera</taxon>
    </lineage>
</organism>
<dbReference type="Proteomes" id="UP000215181">
    <property type="component" value="Unassembled WGS sequence"/>
</dbReference>
<evidence type="ECO:0000313" key="6">
    <source>
        <dbReference type="EMBL" id="OYD52949.1"/>
    </source>
</evidence>
<comment type="caution">
    <text evidence="6">The sequence shown here is derived from an EMBL/GenBank/DDBJ whole genome shotgun (WGS) entry which is preliminary data.</text>
</comment>
<dbReference type="RefSeq" id="WP_094269311.1">
    <property type="nucleotide sequence ID" value="NZ_NOIH01000023.1"/>
</dbReference>
<protein>
    <submittedName>
        <fullName evidence="6">Integrase</fullName>
    </submittedName>
</protein>
<dbReference type="GO" id="GO:0006310">
    <property type="term" value="P:DNA recombination"/>
    <property type="evidence" value="ECO:0007669"/>
    <property type="project" value="UniProtKB-KW"/>
</dbReference>
<dbReference type="PANTHER" id="PTHR30349">
    <property type="entry name" value="PHAGE INTEGRASE-RELATED"/>
    <property type="match status" value="1"/>
</dbReference>
<comment type="similarity">
    <text evidence="1">Belongs to the 'phage' integrase family.</text>
</comment>
<proteinExistence type="inferred from homology"/>
<dbReference type="InterPro" id="IPR013762">
    <property type="entry name" value="Integrase-like_cat_sf"/>
</dbReference>
<dbReference type="PROSITE" id="PS51898">
    <property type="entry name" value="TYR_RECOMBINASE"/>
    <property type="match status" value="1"/>
</dbReference>
<reference evidence="6 7" key="1">
    <citation type="submission" date="2017-07" db="EMBL/GenBank/DDBJ databases">
        <title>Thauera sp. KNDSS-Mac4 genome sequence and assembly.</title>
        <authorList>
            <person name="Mayilraj S."/>
        </authorList>
    </citation>
    <scope>NUCLEOTIDE SEQUENCE [LARGE SCALE GENOMIC DNA]</scope>
    <source>
        <strain evidence="6 7">KNDSS-Mac4</strain>
    </source>
</reference>
<evidence type="ECO:0000256" key="4">
    <source>
        <dbReference type="ARBA" id="ARBA00023172"/>
    </source>
</evidence>
<evidence type="ECO:0000256" key="1">
    <source>
        <dbReference type="ARBA" id="ARBA00008857"/>
    </source>
</evidence>
<keyword evidence="4" id="KW-0233">DNA recombination</keyword>
<dbReference type="GO" id="GO:0003677">
    <property type="term" value="F:DNA binding"/>
    <property type="evidence" value="ECO:0007669"/>
    <property type="project" value="UniProtKB-KW"/>
</dbReference>